<feature type="non-terminal residue" evidence="1">
    <location>
        <position position="1"/>
    </location>
</feature>
<dbReference type="AlphaFoldDB" id="A0A0F9FZE2"/>
<reference evidence="1" key="1">
    <citation type="journal article" date="2015" name="Nature">
        <title>Complex archaea that bridge the gap between prokaryotes and eukaryotes.</title>
        <authorList>
            <person name="Spang A."/>
            <person name="Saw J.H."/>
            <person name="Jorgensen S.L."/>
            <person name="Zaremba-Niedzwiedzka K."/>
            <person name="Martijn J."/>
            <person name="Lind A.E."/>
            <person name="van Eijk R."/>
            <person name="Schleper C."/>
            <person name="Guy L."/>
            <person name="Ettema T.J."/>
        </authorList>
    </citation>
    <scope>NUCLEOTIDE SEQUENCE</scope>
</reference>
<name>A0A0F9FZE2_9ZZZZ</name>
<dbReference type="EMBL" id="LAZR01021928">
    <property type="protein sequence ID" value="KKL83636.1"/>
    <property type="molecule type" value="Genomic_DNA"/>
</dbReference>
<organism evidence="1">
    <name type="scientific">marine sediment metagenome</name>
    <dbReference type="NCBI Taxonomy" id="412755"/>
    <lineage>
        <taxon>unclassified sequences</taxon>
        <taxon>metagenomes</taxon>
        <taxon>ecological metagenomes</taxon>
    </lineage>
</organism>
<protein>
    <submittedName>
        <fullName evidence="1">Uncharacterized protein</fullName>
    </submittedName>
</protein>
<accession>A0A0F9FZE2</accession>
<gene>
    <name evidence="1" type="ORF">LCGC14_1972770</name>
</gene>
<proteinExistence type="predicted"/>
<comment type="caution">
    <text evidence="1">The sequence shown here is derived from an EMBL/GenBank/DDBJ whole genome shotgun (WGS) entry which is preliminary data.</text>
</comment>
<evidence type="ECO:0000313" key="1">
    <source>
        <dbReference type="EMBL" id="KKL83636.1"/>
    </source>
</evidence>
<sequence>KGIARHIADFTPETSAYSATAFTITASRFWTMADWQSGRALINSDLGLYTYIGTGDVSTVSAAPIGKFLIIWKKYAFIFGIRGSPNNGRYSAVGDYTTWPAANTFSNAFDTSDGDVITGVRILKGKLYIFKRYSIFRITFLGSSPTFQVDQIAGIGSPSHYVIKEVDMGGEIGTVLMFLTTEKKLVILDGYNVQVIHDFLIEETNDLFESSDDQPLSFADMNLRYVDLFHAAVKSGTSEYILYCVLGTDTSVAYAFVFDYRVGGIFPYDGQIFASSIYAVATNKVRKLYCTGYTGYTWLQESGDDDDGTDINAYWVSGKIKQEGVALLNKNLLLGVNVKEITSASTINIGFEYRFDWNVSWLTSQNFNYDHNDELAFGKIATFDIGNINNMLQIKLKDNSGNPAPTIYSIELYGDPTPLGVSIQDRATS</sequence>